<reference evidence="1" key="1">
    <citation type="submission" date="2021-10" db="EMBL/GenBank/DDBJ databases">
        <title>Tropical sea cucumber genome reveals ecological adaptation and Cuvierian tubules defense mechanism.</title>
        <authorList>
            <person name="Chen T."/>
        </authorList>
    </citation>
    <scope>NUCLEOTIDE SEQUENCE</scope>
    <source>
        <strain evidence="1">Nanhai2018</strain>
        <tissue evidence="1">Muscle</tissue>
    </source>
</reference>
<proteinExistence type="predicted"/>
<name>A0A9Q1HD02_HOLLE</name>
<protein>
    <submittedName>
        <fullName evidence="1">Uncharacterized protein</fullName>
    </submittedName>
</protein>
<accession>A0A9Q1HD02</accession>
<dbReference type="OrthoDB" id="10533622at2759"/>
<dbReference type="EMBL" id="JAIZAY010000005">
    <property type="protein sequence ID" value="KAJ8041624.1"/>
    <property type="molecule type" value="Genomic_DNA"/>
</dbReference>
<keyword evidence="2" id="KW-1185">Reference proteome</keyword>
<gene>
    <name evidence="1" type="ORF">HOLleu_12496</name>
</gene>
<organism evidence="1 2">
    <name type="scientific">Holothuria leucospilota</name>
    <name type="common">Black long sea cucumber</name>
    <name type="synonym">Mertensiothuria leucospilota</name>
    <dbReference type="NCBI Taxonomy" id="206669"/>
    <lineage>
        <taxon>Eukaryota</taxon>
        <taxon>Metazoa</taxon>
        <taxon>Echinodermata</taxon>
        <taxon>Eleutherozoa</taxon>
        <taxon>Echinozoa</taxon>
        <taxon>Holothuroidea</taxon>
        <taxon>Aspidochirotacea</taxon>
        <taxon>Aspidochirotida</taxon>
        <taxon>Holothuriidae</taxon>
        <taxon>Holothuria</taxon>
    </lineage>
</organism>
<sequence>MGHYSYNCPGSMPAPTVNLVRLSSNTMQEVLCSVDASEFKDYQPAPQFCRLDGAYFEAVLSGDNILAYADSGAGKSFTSSLLVKPGQLMPLEEPINFTLMDKTPLIVMGRVLSELEVAGETKQVELFIADIPWQVFVGRDVLGIFSLVFDIGDSSYWLENRNPQVKFPLVRIEKKETEVLQFKNKVHHKLHVEGLRM</sequence>
<evidence type="ECO:0000313" key="2">
    <source>
        <dbReference type="Proteomes" id="UP001152320"/>
    </source>
</evidence>
<dbReference type="AlphaFoldDB" id="A0A9Q1HD02"/>
<dbReference type="Proteomes" id="UP001152320">
    <property type="component" value="Chromosome 5"/>
</dbReference>
<comment type="caution">
    <text evidence="1">The sequence shown here is derived from an EMBL/GenBank/DDBJ whole genome shotgun (WGS) entry which is preliminary data.</text>
</comment>
<evidence type="ECO:0000313" key="1">
    <source>
        <dbReference type="EMBL" id="KAJ8041624.1"/>
    </source>
</evidence>